<dbReference type="STRING" id="79883.GCA_001636495_01030"/>
<dbReference type="InterPro" id="IPR030832">
    <property type="entry name" value="Acidic_LPXTA"/>
</dbReference>
<feature type="signal peptide" evidence="2">
    <location>
        <begin position="1"/>
        <end position="26"/>
    </location>
</feature>
<accession>A0A5D4T6J5</accession>
<dbReference type="AlphaFoldDB" id="A0A5D4T6J5"/>
<name>A0A5D4T6J5_9BACI</name>
<evidence type="ECO:0000313" key="3">
    <source>
        <dbReference type="EMBL" id="TYS69826.1"/>
    </source>
</evidence>
<proteinExistence type="predicted"/>
<feature type="chain" id="PRO_5022686490" evidence="2">
    <location>
        <begin position="27"/>
        <end position="310"/>
    </location>
</feature>
<sequence>MQRFMLVVCKILIGSTLFFSPLDATAAPKEEEVDSYLKEIGWTRKDLDKYLAFYEVSLDDFKDMEQLRDELGTPINEENLLVMLETYDLTKEELEVLLSRFGEKVQDYTFIEDLEIAVDFYMTHEEEVARAEDFLVSMGFEAEEARQIFQHILSLPKDVLAKELERLQGMLNEEPNSVEKVFSLWTEFMEVFQVEADLHVEDGSRVKVSQEALMQPGWLEGKEVHLDIFDGEGSLLASAVMDEQIVSPSYVQVTGKELIHLGQVGVKMSDELYTNRMPDTASVYGLGMLVGLCLVGLAGLMLGVRRVRRA</sequence>
<organism evidence="3 4">
    <name type="scientific">Sutcliffiella horikoshii</name>
    <dbReference type="NCBI Taxonomy" id="79883"/>
    <lineage>
        <taxon>Bacteria</taxon>
        <taxon>Bacillati</taxon>
        <taxon>Bacillota</taxon>
        <taxon>Bacilli</taxon>
        <taxon>Bacillales</taxon>
        <taxon>Bacillaceae</taxon>
        <taxon>Sutcliffiella</taxon>
    </lineage>
</organism>
<gene>
    <name evidence="3" type="ORF">FZC76_06250</name>
</gene>
<dbReference type="NCBIfam" id="TIGR04383">
    <property type="entry name" value="acidic_w_LPXTA"/>
    <property type="match status" value="1"/>
</dbReference>
<keyword evidence="1" id="KW-0812">Transmembrane</keyword>
<feature type="transmembrane region" description="Helical" evidence="1">
    <location>
        <begin position="283"/>
        <end position="304"/>
    </location>
</feature>
<keyword evidence="1" id="KW-1133">Transmembrane helix</keyword>
<reference evidence="3 4" key="1">
    <citation type="submission" date="2019-08" db="EMBL/GenBank/DDBJ databases">
        <title>Bacillus genomes from the desert of Cuatro Cienegas, Coahuila.</title>
        <authorList>
            <person name="Olmedo-Alvarez G."/>
        </authorList>
    </citation>
    <scope>NUCLEOTIDE SEQUENCE [LARGE SCALE GENOMIC DNA]</scope>
    <source>
        <strain evidence="3 4">CH28_1T</strain>
    </source>
</reference>
<dbReference type="EMBL" id="VTEV01000002">
    <property type="protein sequence ID" value="TYS69826.1"/>
    <property type="molecule type" value="Genomic_DNA"/>
</dbReference>
<evidence type="ECO:0000256" key="1">
    <source>
        <dbReference type="SAM" id="Phobius"/>
    </source>
</evidence>
<dbReference type="OrthoDB" id="2718583at2"/>
<evidence type="ECO:0000313" key="4">
    <source>
        <dbReference type="Proteomes" id="UP000322524"/>
    </source>
</evidence>
<comment type="caution">
    <text evidence="3">The sequence shown here is derived from an EMBL/GenBank/DDBJ whole genome shotgun (WGS) entry which is preliminary data.</text>
</comment>
<keyword evidence="2" id="KW-0732">Signal</keyword>
<dbReference type="Proteomes" id="UP000322524">
    <property type="component" value="Unassembled WGS sequence"/>
</dbReference>
<keyword evidence="1" id="KW-0472">Membrane</keyword>
<protein>
    <submittedName>
        <fullName evidence="3">Processed acidic surface protein</fullName>
    </submittedName>
</protein>
<evidence type="ECO:0000256" key="2">
    <source>
        <dbReference type="SAM" id="SignalP"/>
    </source>
</evidence>
<dbReference type="RefSeq" id="WP_148987387.1">
    <property type="nucleotide sequence ID" value="NZ_VTEV01000002.1"/>
</dbReference>